<protein>
    <recommendedName>
        <fullName evidence="2">beta-glucosidase</fullName>
        <ecNumber evidence="2">3.2.1.21</ecNumber>
    </recommendedName>
</protein>
<evidence type="ECO:0000256" key="6">
    <source>
        <dbReference type="RuleBase" id="RU003690"/>
    </source>
</evidence>
<comment type="similarity">
    <text evidence="1 6">Belongs to the glycosyl hydrolase 1 family.</text>
</comment>
<evidence type="ECO:0000256" key="5">
    <source>
        <dbReference type="PROSITE-ProRule" id="PRU10055"/>
    </source>
</evidence>
<sequence length="466" mass="50660">MNQPSALPVLPEGFVWGVSTAAYQIEGAVTEDGRGPTSWDAFCAEPGRVLNGDSGEVACDHYHRYPEDIALMADLGVDAYRFSFAWSRIQPTGSGAVNPLGLDFYDRLVDGLLKAGVTPSPTLFHWDTPLPLEQAGGWLNRDTALRFGEYAGIVGEHFADRIPRWITINEPVVLTMLGYGAGIQAPGLRLGFEALPAAHHLLLGHGLAVRALRAAGADNIGVANNHAPTWAAGDDPADQQAAGLYDHISNWIFADPILTGAYPEAMAGMLPDVPAEDLEIISSPIDWYGINYYNPTKVAAPGYSATQGDADGPALIDGHELDAGLPFELVDIDGYPRTDFDWPVIPAGLTELLVSFRERYGDALPPIYITENGAAINDEPDAAGRVTDQRRIDYTDAHLRAIADAVDAGVDVRGYFHWSLMDNFEWAVGNSMRFGLVHTDFETQTRTPKDSFHWYRDVIAANRARS</sequence>
<keyword evidence="4 7" id="KW-0326">Glycosidase</keyword>
<dbReference type="Pfam" id="PF00232">
    <property type="entry name" value="Glyco_hydro_1"/>
    <property type="match status" value="1"/>
</dbReference>
<dbReference type="SUPFAM" id="SSF51445">
    <property type="entry name" value="(Trans)glycosidases"/>
    <property type="match status" value="1"/>
</dbReference>
<feature type="active site" description="Nucleophile" evidence="5">
    <location>
        <position position="371"/>
    </location>
</feature>
<dbReference type="RefSeq" id="WP_067226379.1">
    <property type="nucleotide sequence ID" value="NZ_CP014145.1"/>
</dbReference>
<keyword evidence="9" id="KW-1185">Reference proteome</keyword>
<evidence type="ECO:0000256" key="7">
    <source>
        <dbReference type="RuleBase" id="RU004468"/>
    </source>
</evidence>
<gene>
    <name evidence="8" type="ORF">AWU67_02560</name>
</gene>
<dbReference type="InterPro" id="IPR033132">
    <property type="entry name" value="GH_1_N_CS"/>
</dbReference>
<dbReference type="PANTHER" id="PTHR10353:SF36">
    <property type="entry name" value="LP05116P"/>
    <property type="match status" value="1"/>
</dbReference>
<dbReference type="EMBL" id="CP014145">
    <property type="protein sequence ID" value="AMB57931.1"/>
    <property type="molecule type" value="Genomic_DNA"/>
</dbReference>
<dbReference type="PANTHER" id="PTHR10353">
    <property type="entry name" value="GLYCOSYL HYDROLASE"/>
    <property type="match status" value="1"/>
</dbReference>
<keyword evidence="3 7" id="KW-0378">Hydrolase</keyword>
<reference evidence="8 9" key="1">
    <citation type="journal article" date="2016" name="J. Biotechnol.">
        <title>First complete genome sequence of a species in the genus Microterricola, an extremophilic cold active enzyme producing bacterial strain ERGS5:02 isolated from Sikkim Himalaya.</title>
        <authorList>
            <person name="Himanshu"/>
            <person name="Swarnkar M.K."/>
            <person name="Singh D."/>
            <person name="Kumar R."/>
        </authorList>
    </citation>
    <scope>NUCLEOTIDE SEQUENCE [LARGE SCALE GENOMIC DNA]</scope>
    <source>
        <strain evidence="8 9">ERGS5:02</strain>
    </source>
</reference>
<dbReference type="PROSITE" id="PS00653">
    <property type="entry name" value="GLYCOSYL_HYDROL_F1_2"/>
    <property type="match status" value="1"/>
</dbReference>
<dbReference type="KEGG" id="mvd:AWU67_02560"/>
<dbReference type="PRINTS" id="PR00131">
    <property type="entry name" value="GLHYDRLASE1"/>
</dbReference>
<proteinExistence type="inferred from homology"/>
<reference evidence="9" key="2">
    <citation type="submission" date="2016-01" db="EMBL/GenBank/DDBJ databases">
        <title>First complete genome sequence of a species in the genus Microterricola, an extremophilic cold active enzyme producing strain ERGS5:02 isolated from Sikkim Himalaya.</title>
        <authorList>
            <person name="Kumar R."/>
            <person name="Singh D."/>
            <person name="Swarnkar M.K."/>
        </authorList>
    </citation>
    <scope>NUCLEOTIDE SEQUENCE [LARGE SCALE GENOMIC DNA]</scope>
    <source>
        <strain evidence="9">ERGS5:02</strain>
    </source>
</reference>
<dbReference type="GO" id="GO:0016052">
    <property type="term" value="P:carbohydrate catabolic process"/>
    <property type="evidence" value="ECO:0007669"/>
    <property type="project" value="TreeGrafter"/>
</dbReference>
<dbReference type="AlphaFoldDB" id="A0A0Y0MCV1"/>
<evidence type="ECO:0000256" key="4">
    <source>
        <dbReference type="ARBA" id="ARBA00023295"/>
    </source>
</evidence>
<evidence type="ECO:0000256" key="1">
    <source>
        <dbReference type="ARBA" id="ARBA00010838"/>
    </source>
</evidence>
<dbReference type="Proteomes" id="UP000058305">
    <property type="component" value="Chromosome"/>
</dbReference>
<dbReference type="PROSITE" id="PS00572">
    <property type="entry name" value="GLYCOSYL_HYDROL_F1_1"/>
    <property type="match status" value="1"/>
</dbReference>
<evidence type="ECO:0000313" key="8">
    <source>
        <dbReference type="EMBL" id="AMB57931.1"/>
    </source>
</evidence>
<dbReference type="InterPro" id="IPR001360">
    <property type="entry name" value="Glyco_hydro_1"/>
</dbReference>
<dbReference type="InterPro" id="IPR018120">
    <property type="entry name" value="Glyco_hydro_1_AS"/>
</dbReference>
<dbReference type="GO" id="GO:0008422">
    <property type="term" value="F:beta-glucosidase activity"/>
    <property type="evidence" value="ECO:0007669"/>
    <property type="project" value="UniProtKB-EC"/>
</dbReference>
<dbReference type="OrthoDB" id="9765195at2"/>
<dbReference type="GO" id="GO:0005829">
    <property type="term" value="C:cytosol"/>
    <property type="evidence" value="ECO:0007669"/>
    <property type="project" value="TreeGrafter"/>
</dbReference>
<evidence type="ECO:0000256" key="3">
    <source>
        <dbReference type="ARBA" id="ARBA00022801"/>
    </source>
</evidence>
<accession>A0A0Y0MCV1</accession>
<dbReference type="InterPro" id="IPR017853">
    <property type="entry name" value="GH"/>
</dbReference>
<dbReference type="EC" id="3.2.1.21" evidence="2"/>
<evidence type="ECO:0000256" key="2">
    <source>
        <dbReference type="ARBA" id="ARBA00012744"/>
    </source>
</evidence>
<organism evidence="8 9">
    <name type="scientific">Microterricola viridarii</name>
    <dbReference type="NCBI Taxonomy" id="412690"/>
    <lineage>
        <taxon>Bacteria</taxon>
        <taxon>Bacillati</taxon>
        <taxon>Actinomycetota</taxon>
        <taxon>Actinomycetes</taxon>
        <taxon>Micrococcales</taxon>
        <taxon>Microbacteriaceae</taxon>
        <taxon>Microterricola</taxon>
    </lineage>
</organism>
<evidence type="ECO:0000313" key="9">
    <source>
        <dbReference type="Proteomes" id="UP000058305"/>
    </source>
</evidence>
<dbReference type="Gene3D" id="3.20.20.80">
    <property type="entry name" value="Glycosidases"/>
    <property type="match status" value="1"/>
</dbReference>
<name>A0A0Y0MCV1_9MICO</name>
<dbReference type="FunFam" id="3.20.20.80:FF:000004">
    <property type="entry name" value="Beta-glucosidase 6-phospho-beta-glucosidase"/>
    <property type="match status" value="1"/>
</dbReference>